<evidence type="ECO:0000313" key="1">
    <source>
        <dbReference type="EMBL" id="AIU72615.1"/>
    </source>
</evidence>
<organism evidence="1 2">
    <name type="scientific">Hafnia alvei FB1</name>
    <dbReference type="NCBI Taxonomy" id="1453496"/>
    <lineage>
        <taxon>Bacteria</taxon>
        <taxon>Pseudomonadati</taxon>
        <taxon>Pseudomonadota</taxon>
        <taxon>Gammaproteobacteria</taxon>
        <taxon>Enterobacterales</taxon>
        <taxon>Hafniaceae</taxon>
        <taxon>Hafnia</taxon>
    </lineage>
</organism>
<dbReference type="Pfam" id="PF19991">
    <property type="entry name" value="HMA_2"/>
    <property type="match status" value="1"/>
</dbReference>
<evidence type="ECO:0000313" key="2">
    <source>
        <dbReference type="Proteomes" id="UP000029986"/>
    </source>
</evidence>
<dbReference type="Proteomes" id="UP000029986">
    <property type="component" value="Chromosome"/>
</dbReference>
<dbReference type="AlphaFoldDB" id="A0A097R1L3"/>
<dbReference type="OrthoDB" id="9131875at2"/>
<proteinExistence type="predicted"/>
<gene>
    <name evidence="1" type="ORF">AT03_09605</name>
</gene>
<dbReference type="EMBL" id="CP009706">
    <property type="protein sequence ID" value="AIU72615.1"/>
    <property type="molecule type" value="Genomic_DNA"/>
</dbReference>
<dbReference type="HOGENOM" id="CLU_145976_1_0_6"/>
<dbReference type="GeneID" id="56891606"/>
<dbReference type="PATRIC" id="fig|1453496.5.peg.1928"/>
<dbReference type="eggNOG" id="ENOG5032TFQ">
    <property type="taxonomic scope" value="Bacteria"/>
</dbReference>
<name>A0A097R1L3_HAFAL</name>
<keyword evidence="2" id="KW-1185">Reference proteome</keyword>
<accession>A0A097R1L3</accession>
<dbReference type="RefSeq" id="WP_025801863.1">
    <property type="nucleotide sequence ID" value="NZ_CP009706.1"/>
</dbReference>
<dbReference type="KEGG" id="hav:AT03_09605"/>
<reference evidence="1 2" key="1">
    <citation type="journal article" date="2014" name="Gut Pathog.">
        <title>Gene clusters of Hafnia alvei strain FB1 important in survival and pathogenesis: a draft genome perspective.</title>
        <authorList>
            <person name="Tan J.Y."/>
            <person name="Yin W.F."/>
            <person name="Chan K.G."/>
        </authorList>
    </citation>
    <scope>NUCLEOTIDE SEQUENCE [LARGE SCALE GENOMIC DNA]</scope>
    <source>
        <strain evidence="1 2">FB1</strain>
    </source>
</reference>
<protein>
    <submittedName>
        <fullName evidence="1">Uncharacterized protein</fullName>
    </submittedName>
</protein>
<sequence>MQLEDLSGLMTLRRFVEVAHHIPGRIRLRFTNRLISGLSKNKLSALEEICHPEGYLRSYSLNTATGSLVLEYSAAHISPATLNQLFGDDDALAHQALEQIYSTLSHSESK</sequence>